<gene>
    <name evidence="3" type="ORF">C7476_11579</name>
</gene>
<evidence type="ECO:0000313" key="4">
    <source>
        <dbReference type="Proteomes" id="UP000253324"/>
    </source>
</evidence>
<evidence type="ECO:0000313" key="3">
    <source>
        <dbReference type="EMBL" id="RCW80114.1"/>
    </source>
</evidence>
<keyword evidence="4" id="KW-1185">Reference proteome</keyword>
<dbReference type="GO" id="GO:0005576">
    <property type="term" value="C:extracellular region"/>
    <property type="evidence" value="ECO:0007669"/>
    <property type="project" value="InterPro"/>
</dbReference>
<dbReference type="SUPFAM" id="SSF53474">
    <property type="entry name" value="alpha/beta-Hydrolases"/>
    <property type="match status" value="1"/>
</dbReference>
<name>A0A368YPN9_9HYPH</name>
<dbReference type="NCBIfam" id="TIGR01840">
    <property type="entry name" value="esterase_phb"/>
    <property type="match status" value="1"/>
</dbReference>
<dbReference type="InterPro" id="IPR029058">
    <property type="entry name" value="AB_hydrolase_fold"/>
</dbReference>
<dbReference type="GO" id="GO:0016787">
    <property type="term" value="F:hydrolase activity"/>
    <property type="evidence" value="ECO:0007669"/>
    <property type="project" value="UniProtKB-KW"/>
</dbReference>
<dbReference type="Gene3D" id="3.40.50.1820">
    <property type="entry name" value="alpha/beta hydrolase"/>
    <property type="match status" value="1"/>
</dbReference>
<dbReference type="Proteomes" id="UP000253324">
    <property type="component" value="Unassembled WGS sequence"/>
</dbReference>
<dbReference type="InterPro" id="IPR010126">
    <property type="entry name" value="Esterase_phb"/>
</dbReference>
<dbReference type="PANTHER" id="PTHR43037:SF1">
    <property type="entry name" value="BLL1128 PROTEIN"/>
    <property type="match status" value="1"/>
</dbReference>
<dbReference type="Pfam" id="PF10503">
    <property type="entry name" value="Esterase_PHB"/>
    <property type="match status" value="1"/>
</dbReference>
<evidence type="ECO:0000256" key="2">
    <source>
        <dbReference type="ARBA" id="ARBA00022801"/>
    </source>
</evidence>
<dbReference type="PANTHER" id="PTHR43037">
    <property type="entry name" value="UNNAMED PRODUCT-RELATED"/>
    <property type="match status" value="1"/>
</dbReference>
<keyword evidence="1" id="KW-0732">Signal</keyword>
<evidence type="ECO:0000256" key="1">
    <source>
        <dbReference type="ARBA" id="ARBA00022729"/>
    </source>
</evidence>
<dbReference type="InterPro" id="IPR050955">
    <property type="entry name" value="Plant_Biomass_Hydrol_Est"/>
</dbReference>
<accession>A0A368YPN9</accession>
<comment type="caution">
    <text evidence="3">The sequence shown here is derived from an EMBL/GenBank/DDBJ whole genome shotgun (WGS) entry which is preliminary data.</text>
</comment>
<dbReference type="RefSeq" id="WP_114431858.1">
    <property type="nucleotide sequence ID" value="NZ_QPJM01000015.1"/>
</dbReference>
<keyword evidence="2" id="KW-0378">Hydrolase</keyword>
<reference evidence="3 4" key="1">
    <citation type="submission" date="2018-07" db="EMBL/GenBank/DDBJ databases">
        <title>Genomic Encyclopedia of Type Strains, Phase III (KMG-III): the genomes of soil and plant-associated and newly described type strains.</title>
        <authorList>
            <person name="Whitman W."/>
        </authorList>
    </citation>
    <scope>NUCLEOTIDE SEQUENCE [LARGE SCALE GENOMIC DNA]</scope>
    <source>
        <strain evidence="3 4">31-25a</strain>
    </source>
</reference>
<dbReference type="EMBL" id="QPJM01000015">
    <property type="protein sequence ID" value="RCW80114.1"/>
    <property type="molecule type" value="Genomic_DNA"/>
</dbReference>
<proteinExistence type="predicted"/>
<organism evidence="3 4">
    <name type="scientific">Phyllobacterium bourgognense</name>
    <dbReference type="NCBI Taxonomy" id="314236"/>
    <lineage>
        <taxon>Bacteria</taxon>
        <taxon>Pseudomonadati</taxon>
        <taxon>Pseudomonadota</taxon>
        <taxon>Alphaproteobacteria</taxon>
        <taxon>Hyphomicrobiales</taxon>
        <taxon>Phyllobacteriaceae</taxon>
        <taxon>Phyllobacterium</taxon>
    </lineage>
</organism>
<dbReference type="AlphaFoldDB" id="A0A368YPN9"/>
<dbReference type="OrthoDB" id="9767239at2"/>
<sequence>MRNIADTIKRLNARNTLADPLHAATSAVLNPLQDFGSNPGNLRAWLYLPGGLPADAPLVVVLHGCTQTAAEYDIGSGWSQLAKKHGFAVLYPEQQRSNNPNLCFNWFATADTTRGHGEVLSISQMVSTMLTRYSLDRTRTFITGLSAGGAMTGAMLATYPELFKGGAIIAGLPYATATNIPEAFDRMRGHGLQESEVLADLVRRASDYKGPWPSLSIWHGTADMTVDPMNMEAIIAQWHCLHEIERDPTTTTVDGHTVRRWRNADGVAVIKAYAIRGMGHGTPIKATGGTSAGTARPFMLDVGISSTWHIAQSWELIREDAENQEVVPYAPAPQKTLVEENGSRSVGMVIEKALRAAGLIK</sequence>
<protein>
    <submittedName>
        <fullName evidence="3">Poly(Hydroxyalkanoate) depolymerase family esterase</fullName>
    </submittedName>
</protein>